<accession>A0A177BB59</accession>
<dbReference type="OrthoDB" id="195089at2759"/>
<organism evidence="2 3">
    <name type="scientific">Intoshia linei</name>
    <dbReference type="NCBI Taxonomy" id="1819745"/>
    <lineage>
        <taxon>Eukaryota</taxon>
        <taxon>Metazoa</taxon>
        <taxon>Spiralia</taxon>
        <taxon>Lophotrochozoa</taxon>
        <taxon>Mesozoa</taxon>
        <taxon>Orthonectida</taxon>
        <taxon>Rhopaluridae</taxon>
        <taxon>Intoshia</taxon>
    </lineage>
</organism>
<dbReference type="EMBL" id="LWCA01000041">
    <property type="protein sequence ID" value="OAF71557.1"/>
    <property type="molecule type" value="Genomic_DNA"/>
</dbReference>
<gene>
    <name evidence="2" type="ORF">A3Q56_00684</name>
</gene>
<dbReference type="AlphaFoldDB" id="A0A177BB59"/>
<evidence type="ECO:0000313" key="3">
    <source>
        <dbReference type="Proteomes" id="UP000078046"/>
    </source>
</evidence>
<sequence length="1188" mass="138423">MNEIVVKTFDDVISQLEMVIDASDKYSYLDLKLEKRKFSVISFFDDLLKFVIGVDRDVTINLGSILREQDTNISLNSISQTKEPLQSEKKFRCGEMKAIRKMVKTCIQQITWKEEDINTVANTIMKINWSESNVLLFVNILSDMELSSSNLNKLIGKVNSILNRSENFRLYVEVLAPILLSTQKINCIKNFMTIVHITIQISEKSRILHEYSDEIFSEDVFIDSMVLLVKTLNSDFYLFESFCDLYQTQRYTNLNVENVILFIIYLSVCRVGCSKNNINYCTKILSNWFSVEMDLRFNHWTKSNCIEIFHLINSFSTTIIDVFLEKIERFDSNFVILCFDIIKKHPIETPINFIVNNGSPKNYNHVVVNFSVKCIMRIFENHRYLRTQLMDSVLDRLVSNDESNIFVFKDIFRYLVSEASELCTRHVVSTIETNLKSFEKFDIIVSCHFIDAMQSIFRYVATCRIEILNKLIELSHKSAFEQQLLSMYGFIGILCNFKLESSLACSQASQISIQKTLPSQFCDLLKNDDRQILCSDIILAIEINIDKFQSMRLFFYLNIGVILYRNSHLFTELFYILKNRILKFFSNATTDTDFESKFLDNYIIDEKIKKEINLIDVIILASTNCLILRKKSITKQSENLNFIEIFMDVIISKLMKNSDENMTSKLFYRCILSTMLYCFSNDCFKSGLELYEKYREYFSSKKSTSFIFGDENVSCLSLYLIPHDIVLNTCYCFFKNIFISIDEVMEIDQLSIDCFGFILNCLLNAIIKLRKFKGSLINRYVESANIISLSNIVRLLMMEFNKLENYKHHQLIKVNESQNFSQITNNLIHDKIRKFNCVYLDILCNSSIISFNMGSSVLDTYLDGLFNTNICKPISDTYKTSLEFFVVYIINILSTIFNKNDSKYTKSLSSQICNLLKLVVKFIVLFDDDNPIVVDVYKTLYKISTVFHIASKTVSKQLFETLLHVSRYCDINIRIIYDMAMSFAKLVNLEENPDTQLICSQKFSSRNPIKFANLNKAHFTVLLAVWIDAMNIEISSAQFIVEHISNLKNTSQLYDQLFIRFAMMANAYSNVLKICLEKNVSNILNSLIKFYKLLIIIIKQISMNKKLYTNKLEKCIKVIGSKLTMFIYEILIDIQKKNVKIQPQYVPNLVFSIENFECSLMMLSKITHVDYMHYMPTTIARDFKLINS</sequence>
<keyword evidence="3" id="KW-1185">Reference proteome</keyword>
<proteinExistence type="predicted"/>
<dbReference type="Pfam" id="PF14678">
    <property type="entry name" value="FANCI_S4"/>
    <property type="match status" value="1"/>
</dbReference>
<protein>
    <recommendedName>
        <fullName evidence="1">FANCI solenoid 4 domain-containing protein</fullName>
    </recommendedName>
</protein>
<evidence type="ECO:0000259" key="1">
    <source>
        <dbReference type="Pfam" id="PF14678"/>
    </source>
</evidence>
<dbReference type="InterPro" id="IPR029314">
    <property type="entry name" value="FANCI_S4"/>
</dbReference>
<feature type="domain" description="FANCI solenoid 4" evidence="1">
    <location>
        <begin position="1030"/>
        <end position="1186"/>
    </location>
</feature>
<evidence type="ECO:0000313" key="2">
    <source>
        <dbReference type="EMBL" id="OAF71557.1"/>
    </source>
</evidence>
<comment type="caution">
    <text evidence="2">The sequence shown here is derived from an EMBL/GenBank/DDBJ whole genome shotgun (WGS) entry which is preliminary data.</text>
</comment>
<dbReference type="Proteomes" id="UP000078046">
    <property type="component" value="Unassembled WGS sequence"/>
</dbReference>
<reference evidence="2 3" key="1">
    <citation type="submission" date="2016-04" db="EMBL/GenBank/DDBJ databases">
        <title>The genome of Intoshia linei affirms orthonectids as highly simplified spiralians.</title>
        <authorList>
            <person name="Mikhailov K.V."/>
            <person name="Slusarev G.S."/>
            <person name="Nikitin M.A."/>
            <person name="Logacheva M.D."/>
            <person name="Penin A."/>
            <person name="Aleoshin V."/>
            <person name="Panchin Y.V."/>
        </authorList>
    </citation>
    <scope>NUCLEOTIDE SEQUENCE [LARGE SCALE GENOMIC DNA]</scope>
    <source>
        <strain evidence="2">Intl2013</strain>
        <tissue evidence="2">Whole animal</tissue>
    </source>
</reference>
<name>A0A177BB59_9BILA</name>